<dbReference type="EMBL" id="MN543570">
    <property type="protein sequence ID" value="QGW60660.1"/>
    <property type="molecule type" value="Genomic_DNA"/>
</dbReference>
<keyword evidence="1" id="KW-0614">Plasmid</keyword>
<sequence>MGNSPSLMGAYPASLFTAFNHINYVQKGPHCPKEKKCSHENKE</sequence>
<geneLocation type="plasmid" evidence="1">
    <name>pHKU49_CIP</name>
</geneLocation>
<name>A0A6B9D1L4_KLEPN</name>
<reference evidence="1" key="1">
    <citation type="submission" date="2019-10" db="EMBL/GenBank/DDBJ databases">
        <title>A conjugative plasmid encoding both ciprofloxacin and cephalosporin resistances.</title>
        <authorList>
            <person name="Yang X."/>
        </authorList>
    </citation>
    <scope>NUCLEOTIDE SEQUENCE</scope>
    <source>
        <strain evidence="1">HKU49</strain>
        <plasmid evidence="1">pHKU49_CIP</plasmid>
    </source>
</reference>
<dbReference type="AlphaFoldDB" id="A0A6B9D1L4"/>
<evidence type="ECO:0000313" key="1">
    <source>
        <dbReference type="EMBL" id="QGW60660.1"/>
    </source>
</evidence>
<proteinExistence type="predicted"/>
<protein>
    <submittedName>
        <fullName evidence="1">Uncharacterized protein</fullName>
    </submittedName>
</protein>
<accession>A0A6B9D1L4</accession>
<organism evidence="1">
    <name type="scientific">Klebsiella pneumoniae</name>
    <dbReference type="NCBI Taxonomy" id="573"/>
    <lineage>
        <taxon>Bacteria</taxon>
        <taxon>Pseudomonadati</taxon>
        <taxon>Pseudomonadota</taxon>
        <taxon>Gammaproteobacteria</taxon>
        <taxon>Enterobacterales</taxon>
        <taxon>Enterobacteriaceae</taxon>
        <taxon>Klebsiella/Raoultella group</taxon>
        <taxon>Klebsiella</taxon>
        <taxon>Klebsiella pneumoniae complex</taxon>
    </lineage>
</organism>